<evidence type="ECO:0000256" key="1">
    <source>
        <dbReference type="SAM" id="Phobius"/>
    </source>
</evidence>
<dbReference type="InterPro" id="IPR047589">
    <property type="entry name" value="DUF11_rpt"/>
</dbReference>
<dbReference type="NCBIfam" id="TIGR01451">
    <property type="entry name" value="B_ant_repeat"/>
    <property type="match status" value="1"/>
</dbReference>
<keyword evidence="1" id="KW-1133">Transmembrane helix</keyword>
<keyword evidence="1" id="KW-0812">Transmembrane</keyword>
<organism evidence="3 4">
    <name type="scientific">candidate division WWE3 bacterium CG_4_10_14_0_2_um_filter_41_14</name>
    <dbReference type="NCBI Taxonomy" id="1975072"/>
    <lineage>
        <taxon>Bacteria</taxon>
        <taxon>Katanobacteria</taxon>
    </lineage>
</organism>
<dbReference type="Proteomes" id="UP000228920">
    <property type="component" value="Unassembled WGS sequence"/>
</dbReference>
<protein>
    <recommendedName>
        <fullName evidence="2">DUF11 domain-containing protein</fullName>
    </recommendedName>
</protein>
<evidence type="ECO:0000313" key="4">
    <source>
        <dbReference type="Proteomes" id="UP000228920"/>
    </source>
</evidence>
<dbReference type="Pfam" id="PF01345">
    <property type="entry name" value="DUF11"/>
    <property type="match status" value="1"/>
</dbReference>
<evidence type="ECO:0000259" key="2">
    <source>
        <dbReference type="Pfam" id="PF01345"/>
    </source>
</evidence>
<sequence length="140" mass="14749">FAITVTNTGESTLNEVKLIDILPSNLVTTGATQFTLNNFAPGEKRTFTLVATVKTIDDSTQNTSCTVNVANVVYRGEKMSSDTAQVCVTKGTVLAAKLPATANSDSTGVMSTTMGMFIIVLLSGAVIVSSTHIVEKSKKR</sequence>
<keyword evidence="1" id="KW-0472">Membrane</keyword>
<reference evidence="4" key="1">
    <citation type="submission" date="2017-09" db="EMBL/GenBank/DDBJ databases">
        <title>Depth-based differentiation of microbial function through sediment-hosted aquifers and enrichment of novel symbionts in the deep terrestrial subsurface.</title>
        <authorList>
            <person name="Probst A.J."/>
            <person name="Ladd B."/>
            <person name="Jarett J.K."/>
            <person name="Geller-Mcgrath D.E."/>
            <person name="Sieber C.M.K."/>
            <person name="Emerson J.B."/>
            <person name="Anantharaman K."/>
            <person name="Thomas B.C."/>
            <person name="Malmstrom R."/>
            <person name="Stieglmeier M."/>
            <person name="Klingl A."/>
            <person name="Woyke T."/>
            <person name="Ryan C.M."/>
            <person name="Banfield J.F."/>
        </authorList>
    </citation>
    <scope>NUCLEOTIDE SEQUENCE [LARGE SCALE GENOMIC DNA]</scope>
</reference>
<evidence type="ECO:0000313" key="3">
    <source>
        <dbReference type="EMBL" id="PIZ44781.1"/>
    </source>
</evidence>
<feature type="non-terminal residue" evidence="3">
    <location>
        <position position="1"/>
    </location>
</feature>
<dbReference type="AlphaFoldDB" id="A0A2M7TFQ0"/>
<feature type="domain" description="DUF11" evidence="2">
    <location>
        <begin position="1"/>
        <end position="72"/>
    </location>
</feature>
<feature type="transmembrane region" description="Helical" evidence="1">
    <location>
        <begin position="114"/>
        <end position="134"/>
    </location>
</feature>
<proteinExistence type="predicted"/>
<dbReference type="InterPro" id="IPR001434">
    <property type="entry name" value="OmcB-like_DUF11"/>
</dbReference>
<name>A0A2M7TFQ0_UNCKA</name>
<gene>
    <name evidence="3" type="ORF">COY32_06055</name>
</gene>
<comment type="caution">
    <text evidence="3">The sequence shown here is derived from an EMBL/GenBank/DDBJ whole genome shotgun (WGS) entry which is preliminary data.</text>
</comment>
<accession>A0A2M7TFQ0</accession>
<dbReference type="EMBL" id="PFNL01000164">
    <property type="protein sequence ID" value="PIZ44781.1"/>
    <property type="molecule type" value="Genomic_DNA"/>
</dbReference>